<dbReference type="RefSeq" id="WP_028529030.1">
    <property type="nucleotide sequence ID" value="NZ_CABLBR010000018.1"/>
</dbReference>
<dbReference type="Gene3D" id="2.60.120.370">
    <property type="entry name" value="YhcH/YjgK/YiaL"/>
    <property type="match status" value="1"/>
</dbReference>
<proteinExistence type="predicted"/>
<dbReference type="InterPro" id="IPR037012">
    <property type="entry name" value="NanQ/TabA/YiaL_sf"/>
</dbReference>
<dbReference type="Pfam" id="PF04074">
    <property type="entry name" value="DUF386"/>
    <property type="match status" value="1"/>
</dbReference>
<name>A0ABY5VDL4_9FIRM</name>
<sequence>MIFGNLHQLSEYDFLKENIKSCFAYAAEHDLVSYDTGRHEIDKDNRYVNIVEYRTQEREQRFFEAHRQYLDIHVMLRGEERIDLNFIRNMKQGEFVPEDDFLPLEGSAAGHAVLQPGDFLICFPDDGHMTGIQTGEPQTIKKAIFKVKIQ</sequence>
<dbReference type="SUPFAM" id="SSF51197">
    <property type="entry name" value="Clavaminate synthase-like"/>
    <property type="match status" value="1"/>
</dbReference>
<evidence type="ECO:0000313" key="1">
    <source>
        <dbReference type="EMBL" id="UWP58679.1"/>
    </source>
</evidence>
<reference evidence="1" key="1">
    <citation type="journal article" date="2022" name="Cell">
        <title>Design, construction, and in vivo augmentation of a complex gut microbiome.</title>
        <authorList>
            <person name="Cheng A.G."/>
            <person name="Ho P.Y."/>
            <person name="Aranda-Diaz A."/>
            <person name="Jain S."/>
            <person name="Yu F.B."/>
            <person name="Meng X."/>
            <person name="Wang M."/>
            <person name="Iakiviak M."/>
            <person name="Nagashima K."/>
            <person name="Zhao A."/>
            <person name="Murugkar P."/>
            <person name="Patil A."/>
            <person name="Atabakhsh K."/>
            <person name="Weakley A."/>
            <person name="Yan J."/>
            <person name="Brumbaugh A.R."/>
            <person name="Higginbottom S."/>
            <person name="Dimas A."/>
            <person name="Shiver A.L."/>
            <person name="Deutschbauer A."/>
            <person name="Neff N."/>
            <person name="Sonnenburg J.L."/>
            <person name="Huang K.C."/>
            <person name="Fischbach M.A."/>
        </authorList>
    </citation>
    <scope>NUCLEOTIDE SEQUENCE</scope>
    <source>
        <strain evidence="1">DSM 19829</strain>
    </source>
</reference>
<dbReference type="EMBL" id="CP102290">
    <property type="protein sequence ID" value="UWP58679.1"/>
    <property type="molecule type" value="Genomic_DNA"/>
</dbReference>
<evidence type="ECO:0000313" key="2">
    <source>
        <dbReference type="Proteomes" id="UP001060164"/>
    </source>
</evidence>
<keyword evidence="2" id="KW-1185">Reference proteome</keyword>
<dbReference type="Proteomes" id="UP001060164">
    <property type="component" value="Chromosome"/>
</dbReference>
<dbReference type="PANTHER" id="PTHR34986">
    <property type="entry name" value="EVOLVED BETA-GALACTOSIDASE SUBUNIT BETA"/>
    <property type="match status" value="1"/>
</dbReference>
<dbReference type="PANTHER" id="PTHR34986:SF1">
    <property type="entry name" value="PROTEIN YIAL"/>
    <property type="match status" value="1"/>
</dbReference>
<gene>
    <name evidence="1" type="ORF">NQ502_15055</name>
</gene>
<organism evidence="1 2">
    <name type="scientific">Ruminococcus gauvreauii</name>
    <dbReference type="NCBI Taxonomy" id="438033"/>
    <lineage>
        <taxon>Bacteria</taxon>
        <taxon>Bacillati</taxon>
        <taxon>Bacillota</taxon>
        <taxon>Clostridia</taxon>
        <taxon>Eubacteriales</taxon>
        <taxon>Oscillospiraceae</taxon>
        <taxon>Ruminococcus</taxon>
    </lineage>
</organism>
<dbReference type="NCBIfam" id="TIGR00022">
    <property type="entry name" value="YhcH/YjgK/YiaL family protein"/>
    <property type="match status" value="1"/>
</dbReference>
<dbReference type="InterPro" id="IPR004375">
    <property type="entry name" value="NanQ/TabA/YiaL"/>
</dbReference>
<protein>
    <submittedName>
        <fullName evidence="1">YhcH/YjgK/YiaL family protein</fullName>
    </submittedName>
</protein>
<accession>A0ABY5VDL4</accession>